<dbReference type="Proteomes" id="UP001139157">
    <property type="component" value="Unassembled WGS sequence"/>
</dbReference>
<evidence type="ECO:0000313" key="2">
    <source>
        <dbReference type="Proteomes" id="UP001139157"/>
    </source>
</evidence>
<dbReference type="AlphaFoldDB" id="A0A9X2E9X9"/>
<accession>A0A9X2E9X9</accession>
<reference evidence="1" key="1">
    <citation type="submission" date="2022-06" db="EMBL/GenBank/DDBJ databases">
        <title>Novel species in genus nocardia.</title>
        <authorList>
            <person name="Li F."/>
        </authorList>
    </citation>
    <scope>NUCLEOTIDE SEQUENCE</scope>
    <source>
        <strain evidence="1">CDC141</strain>
    </source>
</reference>
<dbReference type="EMBL" id="JAMRXG010000005">
    <property type="protein sequence ID" value="MCM6774496.1"/>
    <property type="molecule type" value="Genomic_DNA"/>
</dbReference>
<keyword evidence="2" id="KW-1185">Reference proteome</keyword>
<name>A0A9X2E9X9_9NOCA</name>
<sequence length="188" mass="21719">MLLSYDIDSRGLAMRWDEPSKDGPDYVDKHFEHLICMRPGDVHDSPVWSTYIKPLVDPFVDDGRNFRYCDEDELHRLIWEVWCDAGVDNDVTIDHEQELSSGSSAARGSRIDFRIYYDDLHKVGVEIKAAGLWSFEAVQEQLVRYAETEKVDSMLLLTADPDLAEIAWPRYLKVPLFIVLLTGRRGRL</sequence>
<dbReference type="RefSeq" id="WP_251912144.1">
    <property type="nucleotide sequence ID" value="NZ_JAMRXG010000005.1"/>
</dbReference>
<organism evidence="1 2">
    <name type="scientific">Nocardia pulmonis</name>
    <dbReference type="NCBI Taxonomy" id="2951408"/>
    <lineage>
        <taxon>Bacteria</taxon>
        <taxon>Bacillati</taxon>
        <taxon>Actinomycetota</taxon>
        <taxon>Actinomycetes</taxon>
        <taxon>Mycobacteriales</taxon>
        <taxon>Nocardiaceae</taxon>
        <taxon>Nocardia</taxon>
    </lineage>
</organism>
<evidence type="ECO:0000313" key="1">
    <source>
        <dbReference type="EMBL" id="MCM6774496.1"/>
    </source>
</evidence>
<comment type="caution">
    <text evidence="1">The sequence shown here is derived from an EMBL/GenBank/DDBJ whole genome shotgun (WGS) entry which is preliminary data.</text>
</comment>
<gene>
    <name evidence="1" type="ORF">NDR86_13525</name>
</gene>
<proteinExistence type="predicted"/>
<protein>
    <submittedName>
        <fullName evidence="1">Uncharacterized protein</fullName>
    </submittedName>
</protein>